<sequence length="286" mass="31279">MAQLEVQVSPTVILSVADHRRRILADGGPENRRVLGCLIGTCSGKTVRVTTSFPVPFSEACGQEGIFYIDMLYQKKMLSLYQRVYHFEGVVGWYTSGTAIQIADMIIHEQLGFKNDYMKVLLCVDCNELGSDIDVYKPCICAYAFTTVNGTMSAHLIASKVMVSDVERVVLSGDSSSDNSVSSGAIASRAEGSAFPVQIKQYSAALQILEEEICRIICHIEEREADVDSEILVLVQETINLLLGIDVTEIIGNEHRAMACGYVVSDLVHTVLAVQKVMEALKSANS</sequence>
<dbReference type="PROSITE" id="PS50249">
    <property type="entry name" value="MPN"/>
    <property type="match status" value="1"/>
</dbReference>
<keyword evidence="2" id="KW-0647">Proteasome</keyword>
<dbReference type="InterPro" id="IPR000555">
    <property type="entry name" value="JAMM/MPN+_dom"/>
</dbReference>
<evidence type="ECO:0000259" key="1">
    <source>
        <dbReference type="PROSITE" id="PS50249"/>
    </source>
</evidence>
<dbReference type="AlphaFoldDB" id="A0A132NS87"/>
<dbReference type="SMART" id="SM00232">
    <property type="entry name" value="JAB_MPN"/>
    <property type="match status" value="1"/>
</dbReference>
<evidence type="ECO:0000313" key="2">
    <source>
        <dbReference type="EMBL" id="KWX12582.1"/>
    </source>
</evidence>
<dbReference type="PANTHER" id="PTHR10540">
    <property type="entry name" value="EUKARYOTIC TRANSLATION INITIATION FACTOR 3 SUBUNIT F-RELATED"/>
    <property type="match status" value="1"/>
</dbReference>
<dbReference type="VEuPathDB" id="GiardiaDB:QR46_3462"/>
<dbReference type="GO" id="GO:0043161">
    <property type="term" value="P:proteasome-mediated ubiquitin-dependent protein catabolic process"/>
    <property type="evidence" value="ECO:0007669"/>
    <property type="project" value="TreeGrafter"/>
</dbReference>
<dbReference type="EMBL" id="JXTI01000110">
    <property type="protein sequence ID" value="KWX12582.1"/>
    <property type="molecule type" value="Genomic_DNA"/>
</dbReference>
<accession>A0A132NS87</accession>
<gene>
    <name evidence="2" type="ORF">QR46_3462</name>
</gene>
<dbReference type="Pfam" id="PF01398">
    <property type="entry name" value="JAB"/>
    <property type="match status" value="1"/>
</dbReference>
<organism evidence="2 3">
    <name type="scientific">Giardia duodenalis assemblage B</name>
    <dbReference type="NCBI Taxonomy" id="1394984"/>
    <lineage>
        <taxon>Eukaryota</taxon>
        <taxon>Metamonada</taxon>
        <taxon>Diplomonadida</taxon>
        <taxon>Hexamitidae</taxon>
        <taxon>Giardiinae</taxon>
        <taxon>Giardia</taxon>
    </lineage>
</organism>
<name>A0A132NS87_GIAIN</name>
<dbReference type="GO" id="GO:0008237">
    <property type="term" value="F:metallopeptidase activity"/>
    <property type="evidence" value="ECO:0007669"/>
    <property type="project" value="InterPro"/>
</dbReference>
<dbReference type="PANTHER" id="PTHR10540:SF7">
    <property type="entry name" value="26S PROTEASOME NON-ATPASE REGULATORY SUBUNIT 7"/>
    <property type="match status" value="1"/>
</dbReference>
<dbReference type="GO" id="GO:0000502">
    <property type="term" value="C:proteasome complex"/>
    <property type="evidence" value="ECO:0007669"/>
    <property type="project" value="UniProtKB-KW"/>
</dbReference>
<evidence type="ECO:0000313" key="3">
    <source>
        <dbReference type="Proteomes" id="UP000070089"/>
    </source>
</evidence>
<comment type="caution">
    <text evidence="2">The sequence shown here is derived from an EMBL/GenBank/DDBJ whole genome shotgun (WGS) entry which is preliminary data.</text>
</comment>
<protein>
    <submittedName>
        <fullName evidence="2">26S proteasome non-ATPase regulatory subunit 7</fullName>
    </submittedName>
</protein>
<dbReference type="InterPro" id="IPR037518">
    <property type="entry name" value="MPN"/>
</dbReference>
<dbReference type="OrthoDB" id="10256771at2759"/>
<dbReference type="Gene3D" id="3.40.140.10">
    <property type="entry name" value="Cytidine Deaminase, domain 2"/>
    <property type="match status" value="1"/>
</dbReference>
<feature type="domain" description="MPN" evidence="1">
    <location>
        <begin position="6"/>
        <end position="149"/>
    </location>
</feature>
<reference evidence="2 3" key="1">
    <citation type="journal article" date="2015" name="Mol. Biochem. Parasitol.">
        <title>Identification of polymorphic genes for use in assemblage B genotyping assays through comparative genomics of multiple assemblage B Giardia duodenalis isolates.</title>
        <authorList>
            <person name="Wielinga C."/>
            <person name="Thompson R.C."/>
            <person name="Monis P."/>
            <person name="Ryan U."/>
        </authorList>
    </citation>
    <scope>NUCLEOTIDE SEQUENCE [LARGE SCALE GENOMIC DNA]</scope>
    <source>
        <strain evidence="2 3">BAH15c1</strain>
    </source>
</reference>
<dbReference type="Proteomes" id="UP000070089">
    <property type="component" value="Unassembled WGS sequence"/>
</dbReference>
<proteinExistence type="predicted"/>